<name>A0A1B1AJP3_9PROT</name>
<dbReference type="RefSeq" id="WP_066772198.1">
    <property type="nucleotide sequence ID" value="NZ_CP013244.1"/>
</dbReference>
<organism evidence="1 2">
    <name type="scientific">Candidatus Viadribacter manganicus</name>
    <dbReference type="NCBI Taxonomy" id="1759059"/>
    <lineage>
        <taxon>Bacteria</taxon>
        <taxon>Pseudomonadati</taxon>
        <taxon>Pseudomonadota</taxon>
        <taxon>Alphaproteobacteria</taxon>
        <taxon>Hyphomonadales</taxon>
        <taxon>Hyphomonadaceae</taxon>
        <taxon>Candidatus Viadribacter</taxon>
    </lineage>
</organism>
<accession>A0A1B1AJP3</accession>
<dbReference type="KEGG" id="cbot:ATE48_13045"/>
<dbReference type="OrthoDB" id="7211089at2"/>
<evidence type="ECO:0000313" key="1">
    <source>
        <dbReference type="EMBL" id="ANP46773.1"/>
    </source>
</evidence>
<sequence>MTRARFFYPEVRLKRLLKEPGGLRVVDALDRADAAIDAIRDDCLLAIDGKIAAISSAAKREGHPDARYTLSNEIYAEAGALGLAELSDVAHNLCELLSLERKEDVSEQAVRVHVDAMRALRSPAVSANGTLRRAVLAELHRLAARLAAASTR</sequence>
<protein>
    <submittedName>
        <fullName evidence="1">Uncharacterized protein</fullName>
    </submittedName>
</protein>
<dbReference type="Proteomes" id="UP000092498">
    <property type="component" value="Chromosome"/>
</dbReference>
<dbReference type="EMBL" id="CP013244">
    <property type="protein sequence ID" value="ANP46773.1"/>
    <property type="molecule type" value="Genomic_DNA"/>
</dbReference>
<proteinExistence type="predicted"/>
<dbReference type="InParanoid" id="A0A1B1AJP3"/>
<evidence type="ECO:0000313" key="2">
    <source>
        <dbReference type="Proteomes" id="UP000092498"/>
    </source>
</evidence>
<keyword evidence="2" id="KW-1185">Reference proteome</keyword>
<dbReference type="STRING" id="1759059.ATE48_13045"/>
<reference evidence="1 2" key="1">
    <citation type="submission" date="2015-11" db="EMBL/GenBank/DDBJ databases">
        <title>Whole-Genome Sequence of Candidatus Oderbacter manganicum from the National Park Lower Oder Valley, Germany.</title>
        <authorList>
            <person name="Braun B."/>
            <person name="Liere K."/>
            <person name="Szewzyk U."/>
        </authorList>
    </citation>
    <scope>NUCLEOTIDE SEQUENCE [LARGE SCALE GENOMIC DNA]</scope>
    <source>
        <strain evidence="1 2">OTSz_A_272</strain>
    </source>
</reference>
<gene>
    <name evidence="1" type="ORF">ATE48_13045</name>
</gene>
<dbReference type="AlphaFoldDB" id="A0A1B1AJP3"/>